<dbReference type="HAMAP" id="MF_00238">
    <property type="entry name" value="Cytidyl_kinase_type1"/>
    <property type="match status" value="1"/>
</dbReference>
<comment type="similarity">
    <text evidence="1 8">Belongs to the cytidylate kinase family. Type 1 subfamily.</text>
</comment>
<evidence type="ECO:0000259" key="9">
    <source>
        <dbReference type="Pfam" id="PF02224"/>
    </source>
</evidence>
<dbReference type="GO" id="GO:0005524">
    <property type="term" value="F:ATP binding"/>
    <property type="evidence" value="ECO:0007669"/>
    <property type="project" value="UniProtKB-UniRule"/>
</dbReference>
<evidence type="ECO:0000256" key="1">
    <source>
        <dbReference type="ARBA" id="ARBA00009427"/>
    </source>
</evidence>
<dbReference type="InterPro" id="IPR011994">
    <property type="entry name" value="Cytidylate_kinase_dom"/>
</dbReference>
<dbReference type="EC" id="2.7.4.25" evidence="8"/>
<evidence type="ECO:0000256" key="4">
    <source>
        <dbReference type="ARBA" id="ARBA00022777"/>
    </source>
</evidence>
<protein>
    <recommendedName>
        <fullName evidence="8">Cytidylate kinase</fullName>
        <shortName evidence="8">CK</shortName>
        <ecNumber evidence="8">2.7.4.25</ecNumber>
    </recommendedName>
    <alternativeName>
        <fullName evidence="8">Cytidine monophosphate kinase</fullName>
        <shortName evidence="8">CMP kinase</shortName>
    </alternativeName>
</protein>
<gene>
    <name evidence="8" type="primary">cmk</name>
    <name evidence="10" type="ORF">Cs308_0195</name>
</gene>
<evidence type="ECO:0000313" key="10">
    <source>
        <dbReference type="EMBL" id="ANH78366.1"/>
    </source>
</evidence>
<keyword evidence="11" id="KW-1185">Reference proteome</keyword>
<evidence type="ECO:0000256" key="3">
    <source>
        <dbReference type="ARBA" id="ARBA00022741"/>
    </source>
</evidence>
<evidence type="ECO:0000256" key="6">
    <source>
        <dbReference type="ARBA" id="ARBA00047615"/>
    </source>
</evidence>
<evidence type="ECO:0000256" key="8">
    <source>
        <dbReference type="HAMAP-Rule" id="MF_00238"/>
    </source>
</evidence>
<comment type="subcellular location">
    <subcellularLocation>
        <location evidence="8">Cytoplasm</location>
    </subcellularLocation>
</comment>
<proteinExistence type="inferred from homology"/>
<organism evidence="10 11">
    <name type="scientific">Candidatus Chlamydia sanziniae</name>
    <dbReference type="NCBI Taxonomy" id="1806891"/>
    <lineage>
        <taxon>Bacteria</taxon>
        <taxon>Pseudomonadati</taxon>
        <taxon>Chlamydiota</taxon>
        <taxon>Chlamydiia</taxon>
        <taxon>Chlamydiales</taxon>
        <taxon>Chlamydiaceae</taxon>
        <taxon>Chlamydia/Chlamydophila group</taxon>
        <taxon>Chlamydia</taxon>
    </lineage>
</organism>
<comment type="catalytic activity">
    <reaction evidence="6 8">
        <text>dCMP + ATP = dCDP + ADP</text>
        <dbReference type="Rhea" id="RHEA:25094"/>
        <dbReference type="ChEBI" id="CHEBI:30616"/>
        <dbReference type="ChEBI" id="CHEBI:57566"/>
        <dbReference type="ChEBI" id="CHEBI:58593"/>
        <dbReference type="ChEBI" id="CHEBI:456216"/>
        <dbReference type="EC" id="2.7.4.25"/>
    </reaction>
</comment>
<dbReference type="AlphaFoldDB" id="A0A1A9HWR1"/>
<feature type="binding site" evidence="8">
    <location>
        <begin position="7"/>
        <end position="15"/>
    </location>
    <ligand>
        <name>ATP</name>
        <dbReference type="ChEBI" id="CHEBI:30616"/>
    </ligand>
</feature>
<dbReference type="KEGG" id="csaz:Cs308_0195"/>
<keyword evidence="2 8" id="KW-0808">Transferase</keyword>
<keyword evidence="4 8" id="KW-0418">Kinase</keyword>
<dbReference type="GO" id="GO:0006220">
    <property type="term" value="P:pyrimidine nucleotide metabolic process"/>
    <property type="evidence" value="ECO:0007669"/>
    <property type="project" value="UniProtKB-UniRule"/>
</dbReference>
<dbReference type="Pfam" id="PF02224">
    <property type="entry name" value="Cytidylate_kin"/>
    <property type="match status" value="1"/>
</dbReference>
<dbReference type="Proteomes" id="UP000078162">
    <property type="component" value="Chromosome"/>
</dbReference>
<keyword evidence="3 8" id="KW-0547">Nucleotide-binding</keyword>
<dbReference type="STRING" id="1806891.Cs308_0195"/>
<comment type="catalytic activity">
    <reaction evidence="7 8">
        <text>CMP + ATP = CDP + ADP</text>
        <dbReference type="Rhea" id="RHEA:11600"/>
        <dbReference type="ChEBI" id="CHEBI:30616"/>
        <dbReference type="ChEBI" id="CHEBI:58069"/>
        <dbReference type="ChEBI" id="CHEBI:60377"/>
        <dbReference type="ChEBI" id="CHEBI:456216"/>
        <dbReference type="EC" id="2.7.4.25"/>
    </reaction>
</comment>
<evidence type="ECO:0000256" key="5">
    <source>
        <dbReference type="ARBA" id="ARBA00022840"/>
    </source>
</evidence>
<dbReference type="EMBL" id="CP014639">
    <property type="protein sequence ID" value="ANH78366.1"/>
    <property type="molecule type" value="Genomic_DNA"/>
</dbReference>
<dbReference type="PATRIC" id="fig|1806891.3.peg.189"/>
<evidence type="ECO:0000256" key="7">
    <source>
        <dbReference type="ARBA" id="ARBA00048478"/>
    </source>
</evidence>
<dbReference type="GO" id="GO:0036430">
    <property type="term" value="F:CMP kinase activity"/>
    <property type="evidence" value="ECO:0007669"/>
    <property type="project" value="RHEA"/>
</dbReference>
<dbReference type="InterPro" id="IPR027417">
    <property type="entry name" value="P-loop_NTPase"/>
</dbReference>
<dbReference type="Gene3D" id="3.40.50.300">
    <property type="entry name" value="P-loop containing nucleotide triphosphate hydrolases"/>
    <property type="match status" value="1"/>
</dbReference>
<accession>A0A1A9HWR1</accession>
<dbReference type="SUPFAM" id="SSF52540">
    <property type="entry name" value="P-loop containing nucleoside triphosphate hydrolases"/>
    <property type="match status" value="1"/>
</dbReference>
<dbReference type="GO" id="GO:0005737">
    <property type="term" value="C:cytoplasm"/>
    <property type="evidence" value="ECO:0007669"/>
    <property type="project" value="UniProtKB-SubCell"/>
</dbReference>
<feature type="domain" description="Cytidylate kinase" evidence="9">
    <location>
        <begin position="3"/>
        <end position="209"/>
    </location>
</feature>
<name>A0A1A9HWR1_9CHLA</name>
<reference evidence="10 11" key="1">
    <citation type="submission" date="2016-03" db="EMBL/GenBank/DDBJ databases">
        <title>Culture-independent genomics supports pathogen discovery for uncultivable bacteria within the genus Chlamydia.</title>
        <authorList>
            <person name="Taylor-Brown A."/>
            <person name="Bachmann N.L."/>
            <person name="Borel N."/>
            <person name="Polkinghorne A."/>
        </authorList>
    </citation>
    <scope>NUCLEOTIDE SEQUENCE [LARGE SCALE GENOMIC DNA]</scope>
    <source>
        <strain evidence="10 11">2742-308</strain>
    </source>
</reference>
<dbReference type="NCBIfam" id="TIGR00017">
    <property type="entry name" value="cmk"/>
    <property type="match status" value="1"/>
</dbReference>
<dbReference type="CDD" id="cd02020">
    <property type="entry name" value="CMPK"/>
    <property type="match status" value="1"/>
</dbReference>
<keyword evidence="8" id="KW-0963">Cytoplasm</keyword>
<sequence>MIITIDGPSGTGKSTIAQSLAKHLHLNYCNTGLMYRTLAYAWLQQPWVTLSFEEFLSQPPFSFTFTAEHSLKSFFEGRLLSTELTTQEVANAASKLSQIPEVRKFMQALQQRYAQLGNCIFEGRDMGSKVFPNADLKIFLTASPEIRLARRWKELPEDTLSYKALKEELIQRDTADAQRICDPLVIPENAVIIDSSNLTISQVLEKILTLL</sequence>
<evidence type="ECO:0000256" key="2">
    <source>
        <dbReference type="ARBA" id="ARBA00022679"/>
    </source>
</evidence>
<keyword evidence="5 8" id="KW-0067">ATP-binding</keyword>
<dbReference type="GO" id="GO:0036431">
    <property type="term" value="F:dCMP kinase activity"/>
    <property type="evidence" value="ECO:0007669"/>
    <property type="project" value="InterPro"/>
</dbReference>
<evidence type="ECO:0000313" key="11">
    <source>
        <dbReference type="Proteomes" id="UP000078162"/>
    </source>
</evidence>
<dbReference type="InterPro" id="IPR003136">
    <property type="entry name" value="Cytidylate_kin"/>
</dbReference>
<dbReference type="RefSeq" id="WP_066481480.1">
    <property type="nucleotide sequence ID" value="NZ_CP014639.1"/>
</dbReference>
<dbReference type="OrthoDB" id="9807434at2"/>